<keyword evidence="2" id="KW-0413">Isomerase</keyword>
<dbReference type="SUPFAM" id="SSF109854">
    <property type="entry name" value="DinB/YfiT-like putative metalloenzymes"/>
    <property type="match status" value="1"/>
</dbReference>
<dbReference type="InterPro" id="IPR034660">
    <property type="entry name" value="DinB/YfiT-like"/>
</dbReference>
<reference evidence="2 3" key="1">
    <citation type="submission" date="2020-01" db="EMBL/GenBank/DDBJ databases">
        <title>Genetics and antimicrobial susceptibilities of Nocardia species isolated from the soil; a comparison with species isolated from humans.</title>
        <authorList>
            <person name="Carrasco G."/>
            <person name="Monzon S."/>
            <person name="Sansegundo M."/>
            <person name="Garcia E."/>
            <person name="Garrido N."/>
            <person name="Medina M.J."/>
            <person name="Villalon P."/>
            <person name="Ramirez-Arocha A.C."/>
            <person name="Jimenez P."/>
            <person name="Cuesta I."/>
            <person name="Valdezate S."/>
        </authorList>
    </citation>
    <scope>NUCLEOTIDE SEQUENCE [LARGE SCALE GENOMIC DNA]</scope>
    <source>
        <strain evidence="2 3">CNM20110649</strain>
    </source>
</reference>
<feature type="domain" description="Mycothiol-dependent maleylpyruvate isomerase metal-binding" evidence="1">
    <location>
        <begin position="11"/>
        <end position="100"/>
    </location>
</feature>
<evidence type="ECO:0000313" key="3">
    <source>
        <dbReference type="Proteomes" id="UP000470876"/>
    </source>
</evidence>
<protein>
    <submittedName>
        <fullName evidence="2">Maleylpyruvate isomerase family mycothiol-dependent enzyme</fullName>
    </submittedName>
</protein>
<comment type="caution">
    <text evidence="2">The sequence shown here is derived from an EMBL/GenBank/DDBJ whole genome shotgun (WGS) entry which is preliminary data.</text>
</comment>
<dbReference type="Pfam" id="PF11716">
    <property type="entry name" value="MDMPI_N"/>
    <property type="match status" value="1"/>
</dbReference>
<dbReference type="RefSeq" id="WP_163956497.1">
    <property type="nucleotide sequence ID" value="NZ_JAAGUX010000089.1"/>
</dbReference>
<dbReference type="Proteomes" id="UP000470876">
    <property type="component" value="Unassembled WGS sequence"/>
</dbReference>
<sequence length="215" mass="23688">MDREQSWWAIEQQRRALAALLGELTDAEWDTPSLCSGWRVREVAAHIALAPQPIRLWSIVREFARARGDYNVLVDTITREHARRPTSELVAEITDHAASRHLPAVTNYRNILFDVMVHGQDISIPLGRPLPIPVEAAAAAATRAYSVGWPVWKRHRLDGFRLHATDTAWTAGEGAEVAGPITALLLLITGRPIALNQLTGPGVDDVAVRLAEHVG</sequence>
<gene>
    <name evidence="2" type="ORF">GV794_27330</name>
</gene>
<dbReference type="Gene3D" id="1.20.120.450">
    <property type="entry name" value="dinb family like domain"/>
    <property type="match status" value="1"/>
</dbReference>
<proteinExistence type="predicted"/>
<organism evidence="2 3">
    <name type="scientific">Nocardia cyriacigeorgica</name>
    <dbReference type="NCBI Taxonomy" id="135487"/>
    <lineage>
        <taxon>Bacteria</taxon>
        <taxon>Bacillati</taxon>
        <taxon>Actinomycetota</taxon>
        <taxon>Actinomycetes</taxon>
        <taxon>Mycobacteriales</taxon>
        <taxon>Nocardiaceae</taxon>
        <taxon>Nocardia</taxon>
    </lineage>
</organism>
<name>A0ABX0CVR7_9NOCA</name>
<dbReference type="GO" id="GO:0016853">
    <property type="term" value="F:isomerase activity"/>
    <property type="evidence" value="ECO:0007669"/>
    <property type="project" value="UniProtKB-KW"/>
</dbReference>
<accession>A0ABX0CVR7</accession>
<dbReference type="InterPro" id="IPR017517">
    <property type="entry name" value="Maleyloyr_isom"/>
</dbReference>
<dbReference type="NCBIfam" id="TIGR03083">
    <property type="entry name" value="maleylpyruvate isomerase family mycothiol-dependent enzyme"/>
    <property type="match status" value="1"/>
</dbReference>
<dbReference type="InterPro" id="IPR024344">
    <property type="entry name" value="MDMPI_metal-binding"/>
</dbReference>
<evidence type="ECO:0000313" key="2">
    <source>
        <dbReference type="EMBL" id="NEW59317.1"/>
    </source>
</evidence>
<evidence type="ECO:0000259" key="1">
    <source>
        <dbReference type="Pfam" id="PF11716"/>
    </source>
</evidence>
<keyword evidence="3" id="KW-1185">Reference proteome</keyword>
<dbReference type="EMBL" id="JAAGUX010000089">
    <property type="protein sequence ID" value="NEW59317.1"/>
    <property type="molecule type" value="Genomic_DNA"/>
</dbReference>